<protein>
    <submittedName>
        <fullName evidence="4">DUF6531 domain-containing protein</fullName>
    </submittedName>
</protein>
<dbReference type="PANTHER" id="PTHR32305">
    <property type="match status" value="1"/>
</dbReference>
<dbReference type="Pfam" id="PF25023">
    <property type="entry name" value="TEN_YD-shell"/>
    <property type="match status" value="2"/>
</dbReference>
<dbReference type="InterPro" id="IPR045351">
    <property type="entry name" value="DUF6531"/>
</dbReference>
<dbReference type="EMBL" id="JBHSVR010000001">
    <property type="protein sequence ID" value="MFC6634122.1"/>
    <property type="molecule type" value="Genomic_DNA"/>
</dbReference>
<dbReference type="Pfam" id="PF20148">
    <property type="entry name" value="DUF6531"/>
    <property type="match status" value="1"/>
</dbReference>
<evidence type="ECO:0000313" key="4">
    <source>
        <dbReference type="EMBL" id="MFC6634122.1"/>
    </source>
</evidence>
<comment type="caution">
    <text evidence="4">The sequence shown here is derived from an EMBL/GenBank/DDBJ whole genome shotgun (WGS) entry which is preliminary data.</text>
</comment>
<dbReference type="InterPro" id="IPR056823">
    <property type="entry name" value="TEN-like_YD-shell"/>
</dbReference>
<feature type="domain" description="Teneurin-like YD-shell" evidence="3">
    <location>
        <begin position="589"/>
        <end position="728"/>
    </location>
</feature>
<evidence type="ECO:0000313" key="5">
    <source>
        <dbReference type="Proteomes" id="UP001596425"/>
    </source>
</evidence>
<reference evidence="5" key="1">
    <citation type="journal article" date="2019" name="Int. J. Syst. Evol. Microbiol.">
        <title>The Global Catalogue of Microorganisms (GCM) 10K type strain sequencing project: providing services to taxonomists for standard genome sequencing and annotation.</title>
        <authorList>
            <consortium name="The Broad Institute Genomics Platform"/>
            <consortium name="The Broad Institute Genome Sequencing Center for Infectious Disease"/>
            <person name="Wu L."/>
            <person name="Ma J."/>
        </authorList>
    </citation>
    <scope>NUCLEOTIDE SEQUENCE [LARGE SCALE GENOMIC DNA]</scope>
    <source>
        <strain evidence="5">CGMCC 1.13718</strain>
    </source>
</reference>
<dbReference type="NCBIfam" id="TIGR01643">
    <property type="entry name" value="YD_repeat_2x"/>
    <property type="match status" value="3"/>
</dbReference>
<dbReference type="PANTHER" id="PTHR32305:SF15">
    <property type="entry name" value="PROTEIN RHSA-RELATED"/>
    <property type="match status" value="1"/>
</dbReference>
<accession>A0ABW1YN08</accession>
<dbReference type="InterPro" id="IPR006530">
    <property type="entry name" value="YD"/>
</dbReference>
<dbReference type="InterPro" id="IPR050708">
    <property type="entry name" value="T6SS_VgrG/RHS"/>
</dbReference>
<keyword evidence="5" id="KW-1185">Reference proteome</keyword>
<proteinExistence type="predicted"/>
<dbReference type="Proteomes" id="UP001596425">
    <property type="component" value="Unassembled WGS sequence"/>
</dbReference>
<evidence type="ECO:0000256" key="1">
    <source>
        <dbReference type="ARBA" id="ARBA00022737"/>
    </source>
</evidence>
<sequence length="1040" mass="119585">MTPERLADYIPQLLDTLQPPRLDFPSRDPASVCHWLNDQSGIPADAISPLGSLWPRLPQFAANHYSLARAPRLPQLCIDDAGPIHLVTSPGTDPQGCPIPALENCQKVSEHVIASNGEVAFQRDDISIPGPFEFRWQRYFRHSNTRDCGLGIGWRHSLSEELQIEDGKAQFHSAEGRIIEFSLPPIGHSCYNRFERLLLHRQSLHSYRITAFDRPNRIFRSDGVNSALPLVEIRDQFGNALTIDYQDGLPRKMVCSWGRLFEFQCREGHIEKLVDCHAPGECEYLCAYQYDAQSLTEASMGLQRECYQYRDQLLAAIDSDSRGDFKFVYDSQLRCRELQINGLIQKLNWRKSQQLCTLSSADRLPVEWKFNDAGQLLSERQEHIHRKFLYDLYGNLCQVTSADGQRSIYRHDELGRLTRQTCNGTSDRYVYDDNGRLVAVQTLGNQIWRYAYGASGLAVEITDPEGHLWQCQYGDRGQLLQITDPEGGRVELNWDSQAQLQSVQRGDRHWKFEYNHWCQPVALVVDGETRRQWRYGAAAELREAHFGDFQYLLEYDARGRAGALQSGNGHSLAWHRDRAGNVRQICFADQRNWHLQYNTRGQLTEVESDTGSSRWRYDPYGRLSSCRDTHTGLKEWHYNPVGRVRKYRHNDNRWYLEYSAAGTLRQIRNNSGQQCEFHYDPQQRLTQADNGHASVRFHYDHRNLLTAEHHDSRDGGSNSLNHIYDARGWLRGTGSDLLDLAYIQAPNGELYGLDANGESVFRGESQAQGASWMQGKLHCHYQYRNEQLTAIETDREFGWAFDCRHPISLTEPRTAPDFPHKDICRDPHGNVTRETRRANRREYLYQYDGWGLLSSAECGDFKTHFRYDPFGRRLSKLSSHRKSSRRRRINTSWYGFGIWGETQVLNGKSQSAAHYLYHPASRQLLCRWIDETAEHYLLDPSGQPLALFDQQGEVLWLAAAQNEKLPRVIGGSCGPWRGRDLLADSETGLYYSWRGYWHPLLQCWLNCVDPLSPHTGLPLAEQSEGAVVPLKPPETAEATE</sequence>
<keyword evidence="1" id="KW-0677">Repeat</keyword>
<gene>
    <name evidence="4" type="ORF">ACFQBM_12550</name>
</gene>
<name>A0ABW1YN08_9GAMM</name>
<feature type="domain" description="Teneurin-like YD-shell" evidence="3">
    <location>
        <begin position="411"/>
        <end position="557"/>
    </location>
</feature>
<evidence type="ECO:0000259" key="2">
    <source>
        <dbReference type="Pfam" id="PF20148"/>
    </source>
</evidence>
<dbReference type="Gene3D" id="2.180.10.10">
    <property type="entry name" value="RHS repeat-associated core"/>
    <property type="match status" value="2"/>
</dbReference>
<feature type="domain" description="DUF6531" evidence="2">
    <location>
        <begin position="111"/>
        <end position="181"/>
    </location>
</feature>
<dbReference type="RefSeq" id="WP_193190063.1">
    <property type="nucleotide sequence ID" value="NZ_JACZFR010000011.1"/>
</dbReference>
<evidence type="ECO:0000259" key="3">
    <source>
        <dbReference type="Pfam" id="PF25023"/>
    </source>
</evidence>
<organism evidence="4 5">
    <name type="scientific">Microbulbifer taiwanensis</name>
    <dbReference type="NCBI Taxonomy" id="986746"/>
    <lineage>
        <taxon>Bacteria</taxon>
        <taxon>Pseudomonadati</taxon>
        <taxon>Pseudomonadota</taxon>
        <taxon>Gammaproteobacteria</taxon>
        <taxon>Cellvibrionales</taxon>
        <taxon>Microbulbiferaceae</taxon>
        <taxon>Microbulbifer</taxon>
    </lineage>
</organism>